<evidence type="ECO:0000259" key="8">
    <source>
        <dbReference type="Pfam" id="PF05567"/>
    </source>
</evidence>
<evidence type="ECO:0000256" key="2">
    <source>
        <dbReference type="ARBA" id="ARBA00008387"/>
    </source>
</evidence>
<organism evidence="9 10">
    <name type="scientific">Marinobacter zhanjiangensis</name>
    <dbReference type="NCBI Taxonomy" id="578215"/>
    <lineage>
        <taxon>Bacteria</taxon>
        <taxon>Pseudomonadati</taxon>
        <taxon>Pseudomonadota</taxon>
        <taxon>Gammaproteobacteria</taxon>
        <taxon>Pseudomonadales</taxon>
        <taxon>Marinobacteraceae</taxon>
        <taxon>Marinobacter</taxon>
    </lineage>
</organism>
<proteinExistence type="inferred from homology"/>
<dbReference type="InterPro" id="IPR008707">
    <property type="entry name" value="B-propeller_PilY1"/>
</dbReference>
<accession>A0ABQ3B7X2</accession>
<evidence type="ECO:0000313" key="10">
    <source>
        <dbReference type="Proteomes" id="UP000601597"/>
    </source>
</evidence>
<dbReference type="SUPFAM" id="SSF50998">
    <property type="entry name" value="Quinoprotein alcohol dehydrogenase-like"/>
    <property type="match status" value="1"/>
</dbReference>
<dbReference type="EMBL" id="BMXV01000006">
    <property type="protein sequence ID" value="GGY79574.1"/>
    <property type="molecule type" value="Genomic_DNA"/>
</dbReference>
<keyword evidence="5" id="KW-0106">Calcium</keyword>
<evidence type="ECO:0000313" key="9">
    <source>
        <dbReference type="EMBL" id="GGY79574.1"/>
    </source>
</evidence>
<comment type="caution">
    <text evidence="9">The sequence shown here is derived from an EMBL/GenBank/DDBJ whole genome shotgun (WGS) entry which is preliminary data.</text>
</comment>
<comment type="similarity">
    <text evidence="2">Belongs to the PilY1 family.</text>
</comment>
<evidence type="ECO:0000256" key="6">
    <source>
        <dbReference type="ARBA" id="ARBA00023263"/>
    </source>
</evidence>
<sequence>MNLLNAFVGKVRMACDQRVAHCGAALLLTLAPLQYSSAEVAQSPLFLGGGSGVPGNLVLTPSVEYPTVQSLANLGSYSSDRQFEGYFDPQKCYQYSFVTDDDAGNHFYPSSPASDRTCNGAGEWSGNFLNWAATQTIDPFRKVLTGGYRVRDTATETWLEKARHPGQSGLTVREISGDQVAGATPFNSGVSRVRVKIEGLETDMRFSLNDSGVDDTQAWYDPDSTIDVNATGSYRAAVRVKVCDESAGLEDNCREYGQGWKPEGLIQQNARDIRYSVFGYLNDPNSSRDGGVLRANQKYVGPLKFVEGEGFVENPNAEWDAETGVFTTNPNPDDATNTPGTITNSGVINYINKFGQLNEFDHKALDPVSELYYTATRYLKNQGNVPSYSSLTSNIDRYTDGFPVITEWDDPIQYECQSNVILGIGDVNTHDDGNLPGTSYRGDEPSLPDEVSSDDTVNVTTATNKVGDLEGVVNLGTGEFTGRQNTAYIAGLAYDNHTVDMRPDLPGIQTASTHWVDVLENQNLASPSNNQYYLAAKYGGFVIPEDEADEVNFDPYTRTEALPESWWHTNNETVTVGGTSFKRPDNFYIAGQADRMIESLREAFRNITAEMSSSASSVAANSTSLQSDTAIFQASFDSSAWSGELRAFELSDGGEISVAPIWSAAEKLDDMTDLGINNRNILTASPLVTDGDAMLTTTGQSFEWDDLTPDQQEALRMTEGGSLADVSVGQDRLNYLRGIRTKEQTDNNQTRPFRQRDSRLGDIVNSSPQYVHQKNFGYQWLSSVAGFGSVDSYTDFRASNVYQDRPPLILVGANDGMLHGFNGSVDPNDGGEELFAYAPTGVFANLWELTEPEYEHRFYVDGTPRVSDAWLGSTLGWKTIAVGTTGAGGKTVFALDVTDPESMGASEVLWEFSHPDMGYMMQQPAIFALATGEFGVAVSSGYESGFTDGVVWLLEAGTGDVIETIELPTGGADLGSPVLIDLNRDRVADRMYVGDTEGRIWRVDLDSASTNDWDAPASLKSGSTITPLFEAAVGQSITADPVAALNEQGDVMLFFGTGTFQDVGDNVVPNDPTVDSFYGIVDRGELVERGDLLEQEILNEGTVSGNRVRVVSKNEPSGSAYNGWYIDLLWKESNGGPGAQGERVVAKALVRSDRVIFPTLIPSEDPCAAGGRSWLMEVSLYTGGRLNYQVFDINNDGEINDEDRVDDPECEGDCEDVPPSGIDPDIGIINTPTVIKGCVDDDECKVVSGSSGQADTIQEEGNVNWGRINWEQLR</sequence>
<keyword evidence="4" id="KW-0479">Metal-binding</keyword>
<feature type="domain" description="PilY1 beta-propeller" evidence="8">
    <location>
        <begin position="760"/>
        <end position="1084"/>
    </location>
</feature>
<evidence type="ECO:0000256" key="1">
    <source>
        <dbReference type="ARBA" id="ARBA00004561"/>
    </source>
</evidence>
<evidence type="ECO:0000256" key="4">
    <source>
        <dbReference type="ARBA" id="ARBA00022723"/>
    </source>
</evidence>
<keyword evidence="3" id="KW-1029">Fimbrium biogenesis</keyword>
<evidence type="ECO:0000256" key="3">
    <source>
        <dbReference type="ARBA" id="ARBA00022558"/>
    </source>
</evidence>
<reference evidence="10" key="1">
    <citation type="journal article" date="2019" name="Int. J. Syst. Evol. Microbiol.">
        <title>The Global Catalogue of Microorganisms (GCM) 10K type strain sequencing project: providing services to taxonomists for standard genome sequencing and annotation.</title>
        <authorList>
            <consortium name="The Broad Institute Genomics Platform"/>
            <consortium name="The Broad Institute Genome Sequencing Center for Infectious Disease"/>
            <person name="Wu L."/>
            <person name="Ma J."/>
        </authorList>
    </citation>
    <scope>NUCLEOTIDE SEQUENCE [LARGE SCALE GENOMIC DNA]</scope>
    <source>
        <strain evidence="10">KCTC 22280</strain>
    </source>
</reference>
<dbReference type="Pfam" id="PF05567">
    <property type="entry name" value="T4P_PilY1"/>
    <property type="match status" value="1"/>
</dbReference>
<evidence type="ECO:0000256" key="7">
    <source>
        <dbReference type="SAM" id="MobiDB-lite"/>
    </source>
</evidence>
<protein>
    <recommendedName>
        <fullName evidence="8">PilY1 beta-propeller domain-containing protein</fullName>
    </recommendedName>
</protein>
<feature type="region of interest" description="Disordered" evidence="7">
    <location>
        <begin position="432"/>
        <end position="454"/>
    </location>
</feature>
<dbReference type="RefSeq" id="WP_189577480.1">
    <property type="nucleotide sequence ID" value="NZ_BMXV01000006.1"/>
</dbReference>
<gene>
    <name evidence="9" type="ORF">GCM10007071_28840</name>
</gene>
<evidence type="ECO:0000256" key="5">
    <source>
        <dbReference type="ARBA" id="ARBA00022837"/>
    </source>
</evidence>
<name>A0ABQ3B7X2_9GAMM</name>
<dbReference type="InterPro" id="IPR011047">
    <property type="entry name" value="Quinoprotein_ADH-like_sf"/>
</dbReference>
<dbReference type="Proteomes" id="UP000601597">
    <property type="component" value="Unassembled WGS sequence"/>
</dbReference>
<comment type="subcellular location">
    <subcellularLocation>
        <location evidence="1">Fimbrium</location>
    </subcellularLocation>
</comment>
<keyword evidence="6" id="KW-0281">Fimbrium</keyword>
<keyword evidence="10" id="KW-1185">Reference proteome</keyword>